<accession>A0A8X6INV6</accession>
<evidence type="ECO:0000259" key="3">
    <source>
        <dbReference type="Pfam" id="PF00685"/>
    </source>
</evidence>
<gene>
    <name evidence="4" type="primary">SULT1C2</name>
    <name evidence="4" type="ORF">TNCT_326341</name>
</gene>
<organism evidence="4 5">
    <name type="scientific">Trichonephila clavata</name>
    <name type="common">Joro spider</name>
    <name type="synonym">Nephila clavata</name>
    <dbReference type="NCBI Taxonomy" id="2740835"/>
    <lineage>
        <taxon>Eukaryota</taxon>
        <taxon>Metazoa</taxon>
        <taxon>Ecdysozoa</taxon>
        <taxon>Arthropoda</taxon>
        <taxon>Chelicerata</taxon>
        <taxon>Arachnida</taxon>
        <taxon>Araneae</taxon>
        <taxon>Araneomorphae</taxon>
        <taxon>Entelegynae</taxon>
        <taxon>Araneoidea</taxon>
        <taxon>Nephilidae</taxon>
        <taxon>Trichonephila</taxon>
    </lineage>
</organism>
<dbReference type="Pfam" id="PF00685">
    <property type="entry name" value="Sulfotransfer_1"/>
    <property type="match status" value="2"/>
</dbReference>
<dbReference type="AlphaFoldDB" id="A0A8X6INV6"/>
<dbReference type="SUPFAM" id="SSF52540">
    <property type="entry name" value="P-loop containing nucleoside triphosphate hydrolases"/>
    <property type="match status" value="1"/>
</dbReference>
<dbReference type="EMBL" id="BMAO01012303">
    <property type="protein sequence ID" value="GFQ80520.1"/>
    <property type="molecule type" value="Genomic_DNA"/>
</dbReference>
<protein>
    <submittedName>
        <fullName evidence="4">Sulfotransferase 1C2</fullName>
    </submittedName>
</protein>
<dbReference type="Gene3D" id="3.40.50.300">
    <property type="entry name" value="P-loop containing nucleotide triphosphate hydrolases"/>
    <property type="match status" value="1"/>
</dbReference>
<dbReference type="GO" id="GO:0008146">
    <property type="term" value="F:sulfotransferase activity"/>
    <property type="evidence" value="ECO:0007669"/>
    <property type="project" value="InterPro"/>
</dbReference>
<evidence type="ECO:0000256" key="2">
    <source>
        <dbReference type="ARBA" id="ARBA00022679"/>
    </source>
</evidence>
<feature type="domain" description="Sulfotransferase" evidence="3">
    <location>
        <begin position="280"/>
        <end position="316"/>
    </location>
</feature>
<dbReference type="InterPro" id="IPR027417">
    <property type="entry name" value="P-loop_NTPase"/>
</dbReference>
<name>A0A8X6INV6_TRICU</name>
<dbReference type="InterPro" id="IPR000863">
    <property type="entry name" value="Sulfotransferase_dom"/>
</dbReference>
<dbReference type="Proteomes" id="UP000887116">
    <property type="component" value="Unassembled WGS sequence"/>
</dbReference>
<keyword evidence="2" id="KW-0808">Transferase</keyword>
<reference evidence="4" key="1">
    <citation type="submission" date="2020-07" db="EMBL/GenBank/DDBJ databases">
        <title>Multicomponent nature underlies the extraordinary mechanical properties of spider dragline silk.</title>
        <authorList>
            <person name="Kono N."/>
            <person name="Nakamura H."/>
            <person name="Mori M."/>
            <person name="Yoshida Y."/>
            <person name="Ohtoshi R."/>
            <person name="Malay A.D."/>
            <person name="Moran D.A.P."/>
            <person name="Tomita M."/>
            <person name="Numata K."/>
            <person name="Arakawa K."/>
        </authorList>
    </citation>
    <scope>NUCLEOTIDE SEQUENCE</scope>
</reference>
<dbReference type="PANTHER" id="PTHR11783">
    <property type="entry name" value="SULFOTRANSFERASE SULT"/>
    <property type="match status" value="1"/>
</dbReference>
<comment type="similarity">
    <text evidence="1">Belongs to the sulfotransferase 1 family.</text>
</comment>
<dbReference type="OrthoDB" id="205623at2759"/>
<feature type="domain" description="Sulfotransferase" evidence="3">
    <location>
        <begin position="46"/>
        <end position="238"/>
    </location>
</feature>
<proteinExistence type="inferred from homology"/>
<sequence>MSSKQEETKTDQKRKLPYYQDVDGFRIPGFFSDEAYKSALAYKPRPDDLFIVTYPKCGTTWVQNIVACIFRDGKPFQSALEFFTETPFLEMTGAKIAESMKRPGAIKLHLPLHLTPWSPDAKYIFVARNPKDCCVSFYHHTESTPGYRFQGGEFDDFFELFINGEVDFGDYFDTLLSWYEHRNDPNVLFITYEQLKKDARTYILKIAEFIGNQYKEKLENDEKMFDDVIHHSSFNFMKIHLSKHLAELGAMPKELIINNPDIPEGMRKVMLSEDFELSKKDPKDITFIRKGVVGDWRNYFSPTQNARLEKKFRERTVGTDLRSLWEDDM</sequence>
<comment type="caution">
    <text evidence="4">The sequence shown here is derived from an EMBL/GenBank/DDBJ whole genome shotgun (WGS) entry which is preliminary data.</text>
</comment>
<evidence type="ECO:0000256" key="1">
    <source>
        <dbReference type="ARBA" id="ARBA00005771"/>
    </source>
</evidence>
<evidence type="ECO:0000313" key="5">
    <source>
        <dbReference type="Proteomes" id="UP000887116"/>
    </source>
</evidence>
<evidence type="ECO:0000313" key="4">
    <source>
        <dbReference type="EMBL" id="GFQ80520.1"/>
    </source>
</evidence>
<keyword evidence="5" id="KW-1185">Reference proteome</keyword>